<proteinExistence type="predicted"/>
<dbReference type="CDD" id="cd07177">
    <property type="entry name" value="terB_like"/>
    <property type="match status" value="1"/>
</dbReference>
<comment type="caution">
    <text evidence="2">The sequence shown here is derived from an EMBL/GenBank/DDBJ whole genome shotgun (WGS) entry which is preliminary data.</text>
</comment>
<reference evidence="2" key="2">
    <citation type="journal article" date="2021" name="Microbiome">
        <title>Successional dynamics and alternative stable states in a saline activated sludge microbial community over 9 years.</title>
        <authorList>
            <person name="Wang Y."/>
            <person name="Ye J."/>
            <person name="Ju F."/>
            <person name="Liu L."/>
            <person name="Boyd J.A."/>
            <person name="Deng Y."/>
            <person name="Parks D.H."/>
            <person name="Jiang X."/>
            <person name="Yin X."/>
            <person name="Woodcroft B.J."/>
            <person name="Tyson G.W."/>
            <person name="Hugenholtz P."/>
            <person name="Polz M.F."/>
            <person name="Zhang T."/>
        </authorList>
    </citation>
    <scope>NUCLEOTIDE SEQUENCE</scope>
    <source>
        <strain evidence="2">HKST-UBA02</strain>
    </source>
</reference>
<gene>
    <name evidence="2" type="ORF">KDA27_03815</name>
</gene>
<dbReference type="SUPFAM" id="SSF158682">
    <property type="entry name" value="TerB-like"/>
    <property type="match status" value="2"/>
</dbReference>
<protein>
    <submittedName>
        <fullName evidence="2">TerB family tellurite resistance protein</fullName>
    </submittedName>
</protein>
<dbReference type="Gene3D" id="1.10.3680.10">
    <property type="entry name" value="TerB-like"/>
    <property type="match status" value="2"/>
</dbReference>
<dbReference type="AlphaFoldDB" id="A0A956NC56"/>
<reference evidence="2" key="1">
    <citation type="submission" date="2020-04" db="EMBL/GenBank/DDBJ databases">
        <authorList>
            <person name="Zhang T."/>
        </authorList>
    </citation>
    <scope>NUCLEOTIDE SEQUENCE</scope>
    <source>
        <strain evidence="2">HKST-UBA02</strain>
    </source>
</reference>
<organism evidence="2 3">
    <name type="scientific">Eiseniibacteriota bacterium</name>
    <dbReference type="NCBI Taxonomy" id="2212470"/>
    <lineage>
        <taxon>Bacteria</taxon>
        <taxon>Candidatus Eiseniibacteriota</taxon>
    </lineage>
</organism>
<feature type="domain" description="Co-chaperone DjlA N-terminal" evidence="1">
    <location>
        <begin position="169"/>
        <end position="280"/>
    </location>
</feature>
<dbReference type="InterPro" id="IPR029024">
    <property type="entry name" value="TerB-like"/>
</dbReference>
<dbReference type="Proteomes" id="UP000739538">
    <property type="component" value="Unassembled WGS sequence"/>
</dbReference>
<evidence type="ECO:0000313" key="3">
    <source>
        <dbReference type="Proteomes" id="UP000739538"/>
    </source>
</evidence>
<sequence length="286" mass="31874">MSDSSLETRLLQTLAALAWADGNVEERERAFLQGLVTEYGLRQSEADEVLALLDRPVSIDEFERYARAFLESGSDADRSRLLARAEHLVEADGKKDREELRYLSLLRGWMGDARDGRTGEDAGLFGGLGRLLGRATPGVLGSAVKSLFTGSGVEATSSPRDAQVVLFGAILYRVIYADRVVDSAEADRLRALLAERFGFAHGEVDTMLRLIQQRVADDHDRQRLCAEFNRVTGPTERQDLLAALFEIAKADGDVSREEEDEIRLIANYLWIEVQDYVAIRKKVIGR</sequence>
<evidence type="ECO:0000259" key="1">
    <source>
        <dbReference type="Pfam" id="PF05099"/>
    </source>
</evidence>
<dbReference type="EMBL" id="JAGQHS010000012">
    <property type="protein sequence ID" value="MCA9754905.1"/>
    <property type="molecule type" value="Genomic_DNA"/>
</dbReference>
<dbReference type="InterPro" id="IPR007791">
    <property type="entry name" value="DjlA_N"/>
</dbReference>
<feature type="domain" description="Co-chaperone DjlA N-terminal" evidence="1">
    <location>
        <begin position="11"/>
        <end position="104"/>
    </location>
</feature>
<dbReference type="Pfam" id="PF05099">
    <property type="entry name" value="TerB"/>
    <property type="match status" value="2"/>
</dbReference>
<name>A0A956NC56_UNCEI</name>
<accession>A0A956NC56</accession>
<evidence type="ECO:0000313" key="2">
    <source>
        <dbReference type="EMBL" id="MCA9754905.1"/>
    </source>
</evidence>